<dbReference type="InterPro" id="IPR029069">
    <property type="entry name" value="HotDog_dom_sf"/>
</dbReference>
<evidence type="ECO:0000313" key="11">
    <source>
        <dbReference type="EMBL" id="QEA38996.1"/>
    </source>
</evidence>
<keyword evidence="3" id="KW-0378">Hydrolase</keyword>
<evidence type="ECO:0000256" key="2">
    <source>
        <dbReference type="ARBA" id="ARBA00011881"/>
    </source>
</evidence>
<dbReference type="InterPro" id="IPR025652">
    <property type="entry name" value="TesB_C"/>
</dbReference>
<comment type="subunit">
    <text evidence="2">Homotetramer.</text>
</comment>
<reference evidence="11 12" key="1">
    <citation type="submission" date="2019-06" db="EMBL/GenBank/DDBJ databases">
        <title>Genome analyses of bacteria isolated from kimchi.</title>
        <authorList>
            <person name="Lee S."/>
            <person name="Ahn S."/>
            <person name="Roh S."/>
        </authorList>
    </citation>
    <scope>NUCLEOTIDE SEQUENCE [LARGE SCALE GENOMIC DNA]</scope>
    <source>
        <strain evidence="11 12">CBA4606</strain>
    </source>
</reference>
<dbReference type="FunFam" id="2.40.160.210:FF:000001">
    <property type="entry name" value="Acyl-CoA thioesterase II"/>
    <property type="match status" value="1"/>
</dbReference>
<dbReference type="SUPFAM" id="SSF54637">
    <property type="entry name" value="Thioesterase/thiol ester dehydrase-isomerase"/>
    <property type="match status" value="2"/>
</dbReference>
<dbReference type="EC" id="3.1.2.20" evidence="5"/>
<dbReference type="InterPro" id="IPR042171">
    <property type="entry name" value="Acyl-CoA_hotdog"/>
</dbReference>
<dbReference type="KEGG" id="paur:FGL86_07865"/>
<dbReference type="CDD" id="cd03445">
    <property type="entry name" value="Thioesterase_II_repeat2"/>
    <property type="match status" value="1"/>
</dbReference>
<feature type="domain" description="Acyl-CoA thioesterase 2 C-terminal" evidence="9">
    <location>
        <begin position="154"/>
        <end position="268"/>
    </location>
</feature>
<dbReference type="GO" id="GO:0047617">
    <property type="term" value="F:fatty acyl-CoA hydrolase activity"/>
    <property type="evidence" value="ECO:0007669"/>
    <property type="project" value="UniProtKB-EC"/>
</dbReference>
<dbReference type="Gene3D" id="2.40.160.210">
    <property type="entry name" value="Acyl-CoA thioesterase, double hotdog domain"/>
    <property type="match status" value="1"/>
</dbReference>
<dbReference type="GO" id="GO:0009062">
    <property type="term" value="P:fatty acid catabolic process"/>
    <property type="evidence" value="ECO:0007669"/>
    <property type="project" value="TreeGrafter"/>
</dbReference>
<dbReference type="CDD" id="cd03444">
    <property type="entry name" value="Thioesterase_II_repeat1"/>
    <property type="match status" value="1"/>
</dbReference>
<dbReference type="PANTHER" id="PTHR11066:SF34">
    <property type="entry name" value="ACYL-COENZYME A THIOESTERASE 8"/>
    <property type="match status" value="1"/>
</dbReference>
<gene>
    <name evidence="11" type="ORF">FGL86_07865</name>
</gene>
<comment type="catalytic activity">
    <reaction evidence="6">
        <text>a fatty acyl-CoA + H2O = a fatty acid + CoA + H(+)</text>
        <dbReference type="Rhea" id="RHEA:16781"/>
        <dbReference type="ChEBI" id="CHEBI:15377"/>
        <dbReference type="ChEBI" id="CHEBI:15378"/>
        <dbReference type="ChEBI" id="CHEBI:28868"/>
        <dbReference type="ChEBI" id="CHEBI:57287"/>
        <dbReference type="ChEBI" id="CHEBI:77636"/>
        <dbReference type="EC" id="3.1.2.20"/>
    </reaction>
    <physiologicalReaction direction="left-to-right" evidence="6">
        <dbReference type="Rhea" id="RHEA:16782"/>
    </physiologicalReaction>
</comment>
<protein>
    <recommendedName>
        <fullName evidence="7">Acyl-CoA thioesterase 2</fullName>
        <ecNumber evidence="5">3.1.2.20</ecNumber>
    </recommendedName>
    <alternativeName>
        <fullName evidence="8">Thioesterase II</fullName>
    </alternativeName>
</protein>
<evidence type="ECO:0000256" key="4">
    <source>
        <dbReference type="ARBA" id="ARBA00023098"/>
    </source>
</evidence>
<dbReference type="AlphaFoldDB" id="A0A5B8SQP8"/>
<evidence type="ECO:0000256" key="6">
    <source>
        <dbReference type="ARBA" id="ARBA00050943"/>
    </source>
</evidence>
<sequence length="276" mass="30921">MAQEALDNLVALLGLERLEEYLFRGRSQDLGFPQLYGGQVLGQALSAATQTLDSSRRAHSLHGYFLHPGDAKQPVIYQVDPVRDGGSFTTRRVSAIQHGRTIFFCSASFHGEEEGLAHQLAMPGLENPEDLVAAGAKVQRFKGHPVELLYHLDDPGNGRELPPRQRIWFRLKGELSADENLNRYLLAYSSDFNLLATSLIAHGVNFTNPRLQIASLDHAIWFHQHPQVNDWLLYDLDSPWAGGARGFARGSIYDRQGRLIASTAQEGLIRMREPRR</sequence>
<dbReference type="InterPro" id="IPR003703">
    <property type="entry name" value="Acyl_CoA_thio"/>
</dbReference>
<dbReference type="OrthoDB" id="9781019at2"/>
<proteinExistence type="inferred from homology"/>
<comment type="similarity">
    <text evidence="1">Belongs to the C/M/P thioester hydrolase family.</text>
</comment>
<dbReference type="Proteomes" id="UP000321272">
    <property type="component" value="Chromosome"/>
</dbReference>
<evidence type="ECO:0000313" key="12">
    <source>
        <dbReference type="Proteomes" id="UP000321272"/>
    </source>
</evidence>
<evidence type="ECO:0000256" key="7">
    <source>
        <dbReference type="ARBA" id="ARBA00071120"/>
    </source>
</evidence>
<accession>A0A5B8SQP8</accession>
<keyword evidence="4" id="KW-0443">Lipid metabolism</keyword>
<dbReference type="GO" id="GO:0005829">
    <property type="term" value="C:cytosol"/>
    <property type="evidence" value="ECO:0007669"/>
    <property type="project" value="TreeGrafter"/>
</dbReference>
<evidence type="ECO:0000256" key="8">
    <source>
        <dbReference type="ARBA" id="ARBA00079653"/>
    </source>
</evidence>
<dbReference type="Pfam" id="PF02551">
    <property type="entry name" value="Acyl_CoA_thio"/>
    <property type="match status" value="1"/>
</dbReference>
<dbReference type="GO" id="GO:0006637">
    <property type="term" value="P:acyl-CoA metabolic process"/>
    <property type="evidence" value="ECO:0007669"/>
    <property type="project" value="InterPro"/>
</dbReference>
<evidence type="ECO:0000259" key="10">
    <source>
        <dbReference type="Pfam" id="PF13622"/>
    </source>
</evidence>
<evidence type="ECO:0000256" key="3">
    <source>
        <dbReference type="ARBA" id="ARBA00022801"/>
    </source>
</evidence>
<dbReference type="EMBL" id="CP042382">
    <property type="protein sequence ID" value="QEA38996.1"/>
    <property type="molecule type" value="Genomic_DNA"/>
</dbReference>
<evidence type="ECO:0000256" key="1">
    <source>
        <dbReference type="ARBA" id="ARBA00006538"/>
    </source>
</evidence>
<evidence type="ECO:0000256" key="5">
    <source>
        <dbReference type="ARBA" id="ARBA00038894"/>
    </source>
</evidence>
<feature type="domain" description="Acyl-CoA thioesterase-like N-terminal HotDog" evidence="10">
    <location>
        <begin position="35"/>
        <end position="110"/>
    </location>
</feature>
<name>A0A5B8SQP8_9GAMM</name>
<organism evidence="11 12">
    <name type="scientific">Pistricoccus aurantiacus</name>
    <dbReference type="NCBI Taxonomy" id="1883414"/>
    <lineage>
        <taxon>Bacteria</taxon>
        <taxon>Pseudomonadati</taxon>
        <taxon>Pseudomonadota</taxon>
        <taxon>Gammaproteobacteria</taxon>
        <taxon>Oceanospirillales</taxon>
        <taxon>Halomonadaceae</taxon>
        <taxon>Pistricoccus</taxon>
    </lineage>
</organism>
<dbReference type="Pfam" id="PF13622">
    <property type="entry name" value="4HBT_3"/>
    <property type="match status" value="1"/>
</dbReference>
<evidence type="ECO:0000259" key="9">
    <source>
        <dbReference type="Pfam" id="PF02551"/>
    </source>
</evidence>
<dbReference type="RefSeq" id="WP_147184052.1">
    <property type="nucleotide sequence ID" value="NZ_CP042382.1"/>
</dbReference>
<keyword evidence="12" id="KW-1185">Reference proteome</keyword>
<dbReference type="PANTHER" id="PTHR11066">
    <property type="entry name" value="ACYL-COA THIOESTERASE"/>
    <property type="match status" value="1"/>
</dbReference>
<dbReference type="InterPro" id="IPR049449">
    <property type="entry name" value="TesB_ACOT8-like_N"/>
</dbReference>